<dbReference type="EMBL" id="CAJNNV010014449">
    <property type="protein sequence ID" value="CAE8602604.1"/>
    <property type="molecule type" value="Genomic_DNA"/>
</dbReference>
<keyword evidence="3" id="KW-1185">Reference proteome</keyword>
<reference evidence="2" key="1">
    <citation type="submission" date="2021-02" db="EMBL/GenBank/DDBJ databases">
        <authorList>
            <person name="Dougan E. K."/>
            <person name="Rhodes N."/>
            <person name="Thang M."/>
            <person name="Chan C."/>
        </authorList>
    </citation>
    <scope>NUCLEOTIDE SEQUENCE</scope>
</reference>
<name>A0A813EXR5_POLGL</name>
<comment type="caution">
    <text evidence="2">The sequence shown here is derived from an EMBL/GenBank/DDBJ whole genome shotgun (WGS) entry which is preliminary data.</text>
</comment>
<protein>
    <recommendedName>
        <fullName evidence="4">C3H1-type domain-containing protein</fullName>
    </recommendedName>
</protein>
<proteinExistence type="predicted"/>
<feature type="compositionally biased region" description="Low complexity" evidence="1">
    <location>
        <begin position="23"/>
        <end position="75"/>
    </location>
</feature>
<dbReference type="AlphaFoldDB" id="A0A813EXR5"/>
<feature type="compositionally biased region" description="Polar residues" evidence="1">
    <location>
        <begin position="1"/>
        <end position="15"/>
    </location>
</feature>
<organism evidence="2 3">
    <name type="scientific">Polarella glacialis</name>
    <name type="common">Dinoflagellate</name>
    <dbReference type="NCBI Taxonomy" id="89957"/>
    <lineage>
        <taxon>Eukaryota</taxon>
        <taxon>Sar</taxon>
        <taxon>Alveolata</taxon>
        <taxon>Dinophyceae</taxon>
        <taxon>Suessiales</taxon>
        <taxon>Suessiaceae</taxon>
        <taxon>Polarella</taxon>
    </lineage>
</organism>
<accession>A0A813EXR5</accession>
<dbReference type="Proteomes" id="UP000654075">
    <property type="component" value="Unassembled WGS sequence"/>
</dbReference>
<evidence type="ECO:0008006" key="4">
    <source>
        <dbReference type="Google" id="ProtNLM"/>
    </source>
</evidence>
<dbReference type="OrthoDB" id="359706at2759"/>
<evidence type="ECO:0000313" key="2">
    <source>
        <dbReference type="EMBL" id="CAE8602604.1"/>
    </source>
</evidence>
<gene>
    <name evidence="2" type="ORF">PGLA1383_LOCUS20836</name>
</gene>
<feature type="region of interest" description="Disordered" evidence="1">
    <location>
        <begin position="1"/>
        <end position="77"/>
    </location>
</feature>
<sequence>MASASADLNTITSLRPSCPLGRSSNNSNNSNNNNTKSNNNNSNSNNTTTNNNNSNNTNNSTNNNSNNTNNNNSSSAFDPTGMYASATTCTRQKAQPENGYLDKCLRSRSENLSFKGNAAVLAAICEQVPLEQVALDDNNELTSIGSKSHPTSCSPCVFYAKTRSCFLGIGCGYCHLPHVIDMARLRKKKTTATTATATATAAAKTAITTTATTTATVKTPTTAATPTTPTKSVLVFGPSARFSREMLLLK</sequence>
<evidence type="ECO:0000256" key="1">
    <source>
        <dbReference type="SAM" id="MobiDB-lite"/>
    </source>
</evidence>
<evidence type="ECO:0000313" key="3">
    <source>
        <dbReference type="Proteomes" id="UP000654075"/>
    </source>
</evidence>